<evidence type="ECO:0000313" key="2">
    <source>
        <dbReference type="Proteomes" id="UP001638806"/>
    </source>
</evidence>
<keyword evidence="2" id="KW-1185">Reference proteome</keyword>
<accession>A0ACC4DSZ8</accession>
<name>A0ACC4DSZ8_PURLI</name>
<dbReference type="Proteomes" id="UP001638806">
    <property type="component" value="Unassembled WGS sequence"/>
</dbReference>
<evidence type="ECO:0000313" key="1">
    <source>
        <dbReference type="EMBL" id="KAL3959233.1"/>
    </source>
</evidence>
<reference evidence="1" key="1">
    <citation type="submission" date="2024-12" db="EMBL/GenBank/DDBJ databases">
        <title>Comparative genomics and development of molecular markers within Purpureocillium lilacinum and among Purpureocillium species.</title>
        <authorList>
            <person name="Yeh Z.-Y."/>
            <person name="Ni N.-T."/>
            <person name="Lo P.-H."/>
            <person name="Mushyakhwo K."/>
            <person name="Lin C.-F."/>
            <person name="Nai Y.-S."/>
        </authorList>
    </citation>
    <scope>NUCLEOTIDE SEQUENCE</scope>
    <source>
        <strain evidence="1">NCHU-NPUST-175</strain>
    </source>
</reference>
<comment type="caution">
    <text evidence="1">The sequence shown here is derived from an EMBL/GenBank/DDBJ whole genome shotgun (WGS) entry which is preliminary data.</text>
</comment>
<sequence length="320" mass="33938">MLHPSRLSILANAIPSFTSRHDHTSTASSHAPFSLVLTMAALQPCRAGLARSRLALRSLHSSSLRAGYATTTDSTTSSSSSSSSSATSAPSNAIPESFRAPSDTAAAGSGAPRWSQTPAGMKAPVQMDFARSARNKAWTVNSSPERLDEMYERLLGPGGSKMLPEELKWLAVTHKSFDQGRRGFNDRLALMGRLTLIMEATKDIVSRPPQAGTAAPAAADPHGREPFAHEALAGVDNLSATTPREAVGKERLHALAASVGMLDVVRWKPRLPRRLEASGVETVLGGALMAVVGAVTLQHGAKVASKVVRERILARLPKEE</sequence>
<protein>
    <submittedName>
        <fullName evidence="1">Uncharacterized protein</fullName>
    </submittedName>
</protein>
<organism evidence="1 2">
    <name type="scientific">Purpureocillium lilacinum</name>
    <name type="common">Paecilomyces lilacinus</name>
    <dbReference type="NCBI Taxonomy" id="33203"/>
    <lineage>
        <taxon>Eukaryota</taxon>
        <taxon>Fungi</taxon>
        <taxon>Dikarya</taxon>
        <taxon>Ascomycota</taxon>
        <taxon>Pezizomycotina</taxon>
        <taxon>Sordariomycetes</taxon>
        <taxon>Hypocreomycetidae</taxon>
        <taxon>Hypocreales</taxon>
        <taxon>Ophiocordycipitaceae</taxon>
        <taxon>Purpureocillium</taxon>
    </lineage>
</organism>
<dbReference type="EMBL" id="JBGNUJ010000006">
    <property type="protein sequence ID" value="KAL3959233.1"/>
    <property type="molecule type" value="Genomic_DNA"/>
</dbReference>
<proteinExistence type="predicted"/>
<gene>
    <name evidence="1" type="ORF">ACCO45_007395</name>
</gene>